<dbReference type="GO" id="GO:0080019">
    <property type="term" value="F:alcohol-forming very long-chain fatty acyl-CoA reductase activity"/>
    <property type="evidence" value="ECO:0007669"/>
    <property type="project" value="InterPro"/>
</dbReference>
<dbReference type="OMA" id="REYAINC"/>
<organism evidence="4">
    <name type="scientific">Camponotus floridanus</name>
    <name type="common">Florida carpenter ant</name>
    <dbReference type="NCBI Taxonomy" id="104421"/>
    <lineage>
        <taxon>Eukaryota</taxon>
        <taxon>Metazoa</taxon>
        <taxon>Ecdysozoa</taxon>
        <taxon>Arthropoda</taxon>
        <taxon>Hexapoda</taxon>
        <taxon>Insecta</taxon>
        <taxon>Pterygota</taxon>
        <taxon>Neoptera</taxon>
        <taxon>Endopterygota</taxon>
        <taxon>Hymenoptera</taxon>
        <taxon>Apocrita</taxon>
        <taxon>Aculeata</taxon>
        <taxon>Formicoidea</taxon>
        <taxon>Formicidae</taxon>
        <taxon>Formicinae</taxon>
        <taxon>Camponotus</taxon>
    </lineage>
</organism>
<keyword evidence="1" id="KW-0472">Membrane</keyword>
<sequence>MPVDIVIKGIIITTWQLGLNTFPTDQPFILNCASSNKKNLSLQGVIKMGFQLTKEIPLEGIVWTPNTTLTSSSITYYILTILLHILPAMLIDLILKLAKYQPMLIKMQRKIYVANCALKHFAYNEWKFENNNVMKLLTLIPPKDREVFSIDILNIDIKDMYRNGIIGAKLYLLHEDMNRLDAAKTHRKRMDLFVTTLKTITIIGLLWMIYKWICT</sequence>
<feature type="transmembrane region" description="Helical" evidence="1">
    <location>
        <begin position="74"/>
        <end position="98"/>
    </location>
</feature>
<evidence type="ECO:0000256" key="1">
    <source>
        <dbReference type="SAM" id="Phobius"/>
    </source>
</evidence>
<dbReference type="PANTHER" id="PTHR11011">
    <property type="entry name" value="MALE STERILITY PROTEIN 2-RELATED"/>
    <property type="match status" value="1"/>
</dbReference>
<feature type="domain" description="Fatty acyl-CoA reductase C-terminal" evidence="2">
    <location>
        <begin position="83"/>
        <end position="175"/>
    </location>
</feature>
<protein>
    <submittedName>
        <fullName evidence="3">Fatty acyl-CoA reductase 1</fullName>
    </submittedName>
</protein>
<feature type="transmembrane region" description="Helical" evidence="1">
    <location>
        <begin position="192"/>
        <end position="213"/>
    </location>
</feature>
<dbReference type="OrthoDB" id="7543084at2759"/>
<dbReference type="PANTHER" id="PTHR11011:SF24">
    <property type="entry name" value="FATTY ACYL-COA REDUCTASE"/>
    <property type="match status" value="1"/>
</dbReference>
<gene>
    <name evidence="3" type="ORF">EAG_08867</name>
</gene>
<dbReference type="GO" id="GO:0035336">
    <property type="term" value="P:long-chain fatty-acyl-CoA metabolic process"/>
    <property type="evidence" value="ECO:0007669"/>
    <property type="project" value="TreeGrafter"/>
</dbReference>
<dbReference type="InterPro" id="IPR026055">
    <property type="entry name" value="FAR"/>
</dbReference>
<evidence type="ECO:0000313" key="4">
    <source>
        <dbReference type="Proteomes" id="UP000000311"/>
    </source>
</evidence>
<accession>E1ZWH6</accession>
<reference evidence="3 4" key="1">
    <citation type="journal article" date="2010" name="Science">
        <title>Genomic comparison of the ants Camponotus floridanus and Harpegnathos saltator.</title>
        <authorList>
            <person name="Bonasio R."/>
            <person name="Zhang G."/>
            <person name="Ye C."/>
            <person name="Mutti N.S."/>
            <person name="Fang X."/>
            <person name="Qin N."/>
            <person name="Donahue G."/>
            <person name="Yang P."/>
            <person name="Li Q."/>
            <person name="Li C."/>
            <person name="Zhang P."/>
            <person name="Huang Z."/>
            <person name="Berger S.L."/>
            <person name="Reinberg D."/>
            <person name="Wang J."/>
            <person name="Liebig J."/>
        </authorList>
    </citation>
    <scope>NUCLEOTIDE SEQUENCE [LARGE SCALE GENOMIC DNA]</scope>
    <source>
        <strain evidence="4">C129</strain>
    </source>
</reference>
<dbReference type="Pfam" id="PF03015">
    <property type="entry name" value="Sterile"/>
    <property type="match status" value="1"/>
</dbReference>
<dbReference type="InParanoid" id="E1ZWH6"/>
<proteinExistence type="predicted"/>
<dbReference type="AlphaFoldDB" id="E1ZWH6"/>
<evidence type="ECO:0000259" key="2">
    <source>
        <dbReference type="Pfam" id="PF03015"/>
    </source>
</evidence>
<dbReference type="GO" id="GO:0005777">
    <property type="term" value="C:peroxisome"/>
    <property type="evidence" value="ECO:0007669"/>
    <property type="project" value="TreeGrafter"/>
</dbReference>
<keyword evidence="4" id="KW-1185">Reference proteome</keyword>
<name>E1ZWH6_CAMFO</name>
<dbReference type="EMBL" id="GL434853">
    <property type="protein sequence ID" value="EFN74413.1"/>
    <property type="molecule type" value="Genomic_DNA"/>
</dbReference>
<keyword evidence="1" id="KW-0812">Transmembrane</keyword>
<keyword evidence="1" id="KW-1133">Transmembrane helix</keyword>
<dbReference type="CDD" id="cd09071">
    <property type="entry name" value="FAR_C"/>
    <property type="match status" value="1"/>
</dbReference>
<dbReference type="Proteomes" id="UP000000311">
    <property type="component" value="Unassembled WGS sequence"/>
</dbReference>
<evidence type="ECO:0000313" key="3">
    <source>
        <dbReference type="EMBL" id="EFN74413.1"/>
    </source>
</evidence>
<dbReference type="InterPro" id="IPR033640">
    <property type="entry name" value="FAR_C"/>
</dbReference>